<feature type="transmembrane region" description="Helical" evidence="3">
    <location>
        <begin position="68"/>
        <end position="87"/>
    </location>
</feature>
<evidence type="ECO:0000256" key="3">
    <source>
        <dbReference type="SAM" id="Phobius"/>
    </source>
</evidence>
<feature type="domain" description="VTT" evidence="4">
    <location>
        <begin position="7"/>
        <end position="58"/>
    </location>
</feature>
<keyword evidence="3" id="KW-0812">Transmembrane</keyword>
<feature type="transmembrane region" description="Helical" evidence="3">
    <location>
        <begin position="186"/>
        <end position="205"/>
    </location>
</feature>
<dbReference type="EMBL" id="JAEEGB010000026">
    <property type="protein sequence ID" value="MBI6874579.1"/>
    <property type="molecule type" value="Genomic_DNA"/>
</dbReference>
<dbReference type="Pfam" id="PF09335">
    <property type="entry name" value="VTT_dom"/>
    <property type="match status" value="1"/>
</dbReference>
<dbReference type="InterPro" id="IPR048254">
    <property type="entry name" value="CDP_ALCOHOL_P_TRANSF_CS"/>
</dbReference>
<organism evidence="5 6">
    <name type="scientific">Clostridium aciditolerans</name>
    <dbReference type="NCBI Taxonomy" id="339861"/>
    <lineage>
        <taxon>Bacteria</taxon>
        <taxon>Bacillati</taxon>
        <taxon>Bacillota</taxon>
        <taxon>Clostridia</taxon>
        <taxon>Eubacteriales</taxon>
        <taxon>Clostridiaceae</taxon>
        <taxon>Clostridium</taxon>
    </lineage>
</organism>
<protein>
    <submittedName>
        <fullName evidence="5">CDP-alcohol phosphatidyltransferase family protein</fullName>
    </submittedName>
</protein>
<feature type="transmembrane region" description="Helical" evidence="3">
    <location>
        <begin position="131"/>
        <end position="149"/>
    </location>
</feature>
<feature type="transmembrane region" description="Helical" evidence="3">
    <location>
        <begin position="155"/>
        <end position="174"/>
    </location>
</feature>
<dbReference type="AlphaFoldDB" id="A0A934HYU9"/>
<feature type="transmembrane region" description="Helical" evidence="3">
    <location>
        <begin position="93"/>
        <end position="110"/>
    </location>
</feature>
<keyword evidence="6" id="KW-1185">Reference proteome</keyword>
<evidence type="ECO:0000256" key="2">
    <source>
        <dbReference type="RuleBase" id="RU003750"/>
    </source>
</evidence>
<reference evidence="5" key="1">
    <citation type="submission" date="2020-12" db="EMBL/GenBank/DDBJ databases">
        <title>Clostridium thailandense sp. nov., a novel acetogenic bacterium isolated from peat land soil in Thailand.</title>
        <authorList>
            <person name="Chaikitkaew S."/>
            <person name="Birkeland N.K."/>
        </authorList>
    </citation>
    <scope>NUCLEOTIDE SEQUENCE</scope>
    <source>
        <strain evidence="5">DSM 17425</strain>
    </source>
</reference>
<keyword evidence="3" id="KW-0472">Membrane</keyword>
<evidence type="ECO:0000259" key="4">
    <source>
        <dbReference type="Pfam" id="PF09335"/>
    </source>
</evidence>
<keyword evidence="1 2" id="KW-0808">Transferase</keyword>
<dbReference type="InterPro" id="IPR043130">
    <property type="entry name" value="CDP-OH_PTrfase_TM_dom"/>
</dbReference>
<dbReference type="PROSITE" id="PS00379">
    <property type="entry name" value="CDP_ALCOHOL_P_TRANSF"/>
    <property type="match status" value="1"/>
</dbReference>
<dbReference type="InterPro" id="IPR000462">
    <property type="entry name" value="CDP-OH_P_trans"/>
</dbReference>
<feature type="transmembrane region" description="Helical" evidence="3">
    <location>
        <begin position="211"/>
        <end position="229"/>
    </location>
</feature>
<comment type="similarity">
    <text evidence="2">Belongs to the CDP-alcohol phosphatidyltransferase class-I family.</text>
</comment>
<dbReference type="GO" id="GO:0008654">
    <property type="term" value="P:phospholipid biosynthetic process"/>
    <property type="evidence" value="ECO:0007669"/>
    <property type="project" value="InterPro"/>
</dbReference>
<gene>
    <name evidence="5" type="ORF">I6U51_18040</name>
</gene>
<accession>A0A934HYU9</accession>
<comment type="caution">
    <text evidence="5">The sequence shown here is derived from an EMBL/GenBank/DDBJ whole genome shotgun (WGS) entry which is preliminary data.</text>
</comment>
<dbReference type="GO" id="GO:0016780">
    <property type="term" value="F:phosphotransferase activity, for other substituted phosphate groups"/>
    <property type="evidence" value="ECO:0007669"/>
    <property type="project" value="InterPro"/>
</dbReference>
<dbReference type="Proteomes" id="UP000622687">
    <property type="component" value="Unassembled WGS sequence"/>
</dbReference>
<proteinExistence type="inferred from homology"/>
<evidence type="ECO:0000313" key="6">
    <source>
        <dbReference type="Proteomes" id="UP000622687"/>
    </source>
</evidence>
<dbReference type="Gene3D" id="1.20.120.1760">
    <property type="match status" value="1"/>
</dbReference>
<dbReference type="Pfam" id="PF01066">
    <property type="entry name" value="CDP-OH_P_transf"/>
    <property type="match status" value="1"/>
</dbReference>
<evidence type="ECO:0000256" key="1">
    <source>
        <dbReference type="ARBA" id="ARBA00022679"/>
    </source>
</evidence>
<name>A0A934HYU9_9CLOT</name>
<evidence type="ECO:0000313" key="5">
    <source>
        <dbReference type="EMBL" id="MBI6874579.1"/>
    </source>
</evidence>
<keyword evidence="3" id="KW-1133">Transmembrane helix</keyword>
<sequence>MDSKKFSTILFIIFLVPGLPKDFLIYVAGLTPINPLRFFGILLVSRFPWLLASVSIGSNLHYGNYMSTIIISLIALVSFILGILSILEAFEQNYFLAAIFIITAALIDRYDGRIARFLDISSDLGKELDSLADLVSFGVAPALLVFIKYNFLNLGYIGIVGGCFLLSYIMSGSYRLAKYNVSQFDGIFTGVPITVAGSIIALFSLTTPSNSISILLSIVLFALLAYLMVSKFKLKKI</sequence>
<dbReference type="GO" id="GO:0016020">
    <property type="term" value="C:membrane"/>
    <property type="evidence" value="ECO:0007669"/>
    <property type="project" value="InterPro"/>
</dbReference>
<dbReference type="InterPro" id="IPR032816">
    <property type="entry name" value="VTT_dom"/>
</dbReference>